<name>A0A5R9PYY9_9GAMM</name>
<dbReference type="SUPFAM" id="SSF53756">
    <property type="entry name" value="UDP-Glycosyltransferase/glycogen phosphorylase"/>
    <property type="match status" value="1"/>
</dbReference>
<evidence type="ECO:0000256" key="1">
    <source>
        <dbReference type="SAM" id="Phobius"/>
    </source>
</evidence>
<dbReference type="OrthoDB" id="9809622at2"/>
<keyword evidence="1" id="KW-0472">Membrane</keyword>
<evidence type="ECO:0008006" key="4">
    <source>
        <dbReference type="Google" id="ProtNLM"/>
    </source>
</evidence>
<comment type="caution">
    <text evidence="2">The sequence shown here is derived from an EMBL/GenBank/DDBJ whole genome shotgun (WGS) entry which is preliminary data.</text>
</comment>
<keyword evidence="1" id="KW-1133">Transmembrane helix</keyword>
<protein>
    <recommendedName>
        <fullName evidence="4">Glycosyl transferase family 1 domain-containing protein</fullName>
    </recommendedName>
</protein>
<evidence type="ECO:0000313" key="2">
    <source>
        <dbReference type="EMBL" id="TLX45199.1"/>
    </source>
</evidence>
<proteinExistence type="predicted"/>
<organism evidence="2 3">
    <name type="scientific">Pseudoalteromonas phenolica</name>
    <dbReference type="NCBI Taxonomy" id="161398"/>
    <lineage>
        <taxon>Bacteria</taxon>
        <taxon>Pseudomonadati</taxon>
        <taxon>Pseudomonadota</taxon>
        <taxon>Gammaproteobacteria</taxon>
        <taxon>Alteromonadales</taxon>
        <taxon>Pseudoalteromonadaceae</taxon>
        <taxon>Pseudoalteromonas</taxon>
    </lineage>
</organism>
<reference evidence="2 3" key="1">
    <citation type="submission" date="2018-01" db="EMBL/GenBank/DDBJ databases">
        <title>Co-occurrence of chitin degradation, pigmentation and bioactivity in marine Pseudoalteromonas.</title>
        <authorList>
            <person name="Paulsen S."/>
            <person name="Gram L."/>
            <person name="Machado H."/>
        </authorList>
    </citation>
    <scope>NUCLEOTIDE SEQUENCE [LARGE SCALE GENOMIC DNA]</scope>
    <source>
        <strain evidence="2 3">S3663</strain>
    </source>
</reference>
<feature type="transmembrane region" description="Helical" evidence="1">
    <location>
        <begin position="6"/>
        <end position="27"/>
    </location>
</feature>
<dbReference type="RefSeq" id="WP_138484596.1">
    <property type="nucleotide sequence ID" value="NZ_PPSW01000049.1"/>
</dbReference>
<accession>A0A5R9PYY9</accession>
<evidence type="ECO:0000313" key="3">
    <source>
        <dbReference type="Proteomes" id="UP000309186"/>
    </source>
</evidence>
<dbReference type="Proteomes" id="UP000309186">
    <property type="component" value="Unassembled WGS sequence"/>
</dbReference>
<dbReference type="AlphaFoldDB" id="A0A5R9PYY9"/>
<sequence length="386" mass="44136">MKLVLVNGLFLIQKVLLNLSILFFGFFSPKNKSGVIVGTEEIASILYSLTAALPSAKSVNLKFNPYYDEDYDYYFGKYKWLRPFMRFFSPVLLGYLLVNNKTFIYISAEGFLNRRVDGGEYEFKKLKKYGCNVICYFTGSDIRSFKLLDKFGSENSMDVITTYQPISHKGIDSELNENVRRMLGKVADKYASAVFNPSTDQMAYIERKCHPFLYFADETKIQYLPEKYKQDKKVVLHAPSSPIIKGTPIVRAAIKQLQEEGYDFEYVELIGVPNTQVMAELAKAHIVLNEFYALVPGVFGVEAMMNNAVLLTSADSELEPTLFEGANDAWVVTPYWQIYNNLKQALDSSMDELKDQADNGTKWVEKYCTYEFSAKYLNQVIDDLDD</sequence>
<dbReference type="EMBL" id="PPSW01000049">
    <property type="protein sequence ID" value="TLX45199.1"/>
    <property type="molecule type" value="Genomic_DNA"/>
</dbReference>
<keyword evidence="1" id="KW-0812">Transmembrane</keyword>
<gene>
    <name evidence="2" type="ORF">C1E24_20150</name>
</gene>